<dbReference type="InterPro" id="IPR018253">
    <property type="entry name" value="DnaJ_domain_CS"/>
</dbReference>
<dbReference type="EMBL" id="JAPDMQ010001457">
    <property type="protein sequence ID" value="KAK0518049.1"/>
    <property type="molecule type" value="Genomic_DNA"/>
</dbReference>
<dbReference type="PRINTS" id="PR00625">
    <property type="entry name" value="JDOMAIN"/>
</dbReference>
<keyword evidence="4" id="KW-1185">Reference proteome</keyword>
<dbReference type="AlphaFoldDB" id="A0AAN6G4J7"/>
<organism evidence="3 4">
    <name type="scientific">Tilletia horrida</name>
    <dbReference type="NCBI Taxonomy" id="155126"/>
    <lineage>
        <taxon>Eukaryota</taxon>
        <taxon>Fungi</taxon>
        <taxon>Dikarya</taxon>
        <taxon>Basidiomycota</taxon>
        <taxon>Ustilaginomycotina</taxon>
        <taxon>Exobasidiomycetes</taxon>
        <taxon>Tilletiales</taxon>
        <taxon>Tilletiaceae</taxon>
        <taxon>Tilletia</taxon>
    </lineage>
</organism>
<feature type="region of interest" description="Disordered" evidence="1">
    <location>
        <begin position="52"/>
        <end position="75"/>
    </location>
</feature>
<name>A0AAN6G4J7_9BASI</name>
<dbReference type="SUPFAM" id="SSF46565">
    <property type="entry name" value="Chaperone J-domain"/>
    <property type="match status" value="1"/>
</dbReference>
<reference evidence="3" key="1">
    <citation type="journal article" date="2023" name="PhytoFront">
        <title>Draft Genome Resources of Seven Strains of Tilletia horrida, Causal Agent of Kernel Smut of Rice.</title>
        <authorList>
            <person name="Khanal S."/>
            <person name="Antony Babu S."/>
            <person name="Zhou X.G."/>
        </authorList>
    </citation>
    <scope>NUCLEOTIDE SEQUENCE</scope>
    <source>
        <strain evidence="3">TX3</strain>
    </source>
</reference>
<feature type="compositionally biased region" description="Basic and acidic residues" evidence="1">
    <location>
        <begin position="354"/>
        <end position="366"/>
    </location>
</feature>
<accession>A0AAN6G4J7</accession>
<dbReference type="CDD" id="cd06257">
    <property type="entry name" value="DnaJ"/>
    <property type="match status" value="1"/>
</dbReference>
<dbReference type="Pfam" id="PF00226">
    <property type="entry name" value="DnaJ"/>
    <property type="match status" value="1"/>
</dbReference>
<feature type="compositionally biased region" description="Acidic residues" evidence="1">
    <location>
        <begin position="262"/>
        <end position="271"/>
    </location>
</feature>
<dbReference type="Pfam" id="PF23302">
    <property type="entry name" value="HTH_DNAJC9"/>
    <property type="match status" value="1"/>
</dbReference>
<dbReference type="GO" id="GO:0031072">
    <property type="term" value="F:heat shock protein binding"/>
    <property type="evidence" value="ECO:0007669"/>
    <property type="project" value="TreeGrafter"/>
</dbReference>
<dbReference type="GO" id="GO:0005634">
    <property type="term" value="C:nucleus"/>
    <property type="evidence" value="ECO:0007669"/>
    <property type="project" value="TreeGrafter"/>
</dbReference>
<dbReference type="Proteomes" id="UP001176521">
    <property type="component" value="Unassembled WGS sequence"/>
</dbReference>
<feature type="region of interest" description="Disordered" evidence="1">
    <location>
        <begin position="197"/>
        <end position="328"/>
    </location>
</feature>
<evidence type="ECO:0000259" key="2">
    <source>
        <dbReference type="PROSITE" id="PS50076"/>
    </source>
</evidence>
<evidence type="ECO:0000256" key="1">
    <source>
        <dbReference type="SAM" id="MobiDB-lite"/>
    </source>
</evidence>
<protein>
    <recommendedName>
        <fullName evidence="2">J domain-containing protein</fullName>
    </recommendedName>
</protein>
<feature type="compositionally biased region" description="Low complexity" evidence="1">
    <location>
        <begin position="56"/>
        <end position="72"/>
    </location>
</feature>
<evidence type="ECO:0000313" key="3">
    <source>
        <dbReference type="EMBL" id="KAK0518049.1"/>
    </source>
</evidence>
<dbReference type="PROSITE" id="PS00636">
    <property type="entry name" value="DNAJ_1"/>
    <property type="match status" value="1"/>
</dbReference>
<proteinExistence type="predicted"/>
<dbReference type="InterPro" id="IPR052594">
    <property type="entry name" value="J_domain-containing_protein"/>
</dbReference>
<dbReference type="GO" id="GO:0005737">
    <property type="term" value="C:cytoplasm"/>
    <property type="evidence" value="ECO:0007669"/>
    <property type="project" value="TreeGrafter"/>
</dbReference>
<dbReference type="SMART" id="SM00271">
    <property type="entry name" value="DnaJ"/>
    <property type="match status" value="1"/>
</dbReference>
<feature type="compositionally biased region" description="Basic and acidic residues" evidence="1">
    <location>
        <begin position="199"/>
        <end position="231"/>
    </location>
</feature>
<dbReference type="InterPro" id="IPR001623">
    <property type="entry name" value="DnaJ_domain"/>
</dbReference>
<dbReference type="PANTHER" id="PTHR44144:SF1">
    <property type="entry name" value="DNAJ HOMOLOG SUBFAMILY C MEMBER 9"/>
    <property type="match status" value="1"/>
</dbReference>
<dbReference type="InterPro" id="IPR036869">
    <property type="entry name" value="J_dom_sf"/>
</dbReference>
<dbReference type="Gene3D" id="1.10.287.110">
    <property type="entry name" value="DnaJ domain"/>
    <property type="match status" value="1"/>
</dbReference>
<feature type="compositionally biased region" description="Basic residues" evidence="1">
    <location>
        <begin position="246"/>
        <end position="258"/>
    </location>
</feature>
<gene>
    <name evidence="3" type="ORF">OC842_007915</name>
</gene>
<dbReference type="PROSITE" id="PS50076">
    <property type="entry name" value="DNAJ_2"/>
    <property type="match status" value="1"/>
</dbReference>
<feature type="region of interest" description="Disordered" evidence="1">
    <location>
        <begin position="343"/>
        <end position="433"/>
    </location>
</feature>
<comment type="caution">
    <text evidence="3">The sequence shown here is derived from an EMBL/GenBank/DDBJ whole genome shotgun (WGS) entry which is preliminary data.</text>
</comment>
<dbReference type="InterPro" id="IPR056453">
    <property type="entry name" value="HTH_DNAJC9"/>
</dbReference>
<feature type="domain" description="J" evidence="2">
    <location>
        <begin position="18"/>
        <end position="103"/>
    </location>
</feature>
<sequence length="433" mass="46893">MNADEDPALQFFPDGKVDLYGVLGVEEKATEDEVKKAYRRLALRYHPDKVLSLNKTTNGDGSSSSTSGAPTTAEDASRRFQQLGFAYAVLSNAARRERYDRSGRTDELGLGEDGEEFDWNEYFKKVWTGEVTGKTLDEFKKKYQGSDEEVEDIRDAYEETDGSFAKLFEYVPCSEVLVDSQRFIDIVEQEISAGKLKRTKEWDRSSKDKSGRAALEKKARAEASEAEEYAKELGVWDDLFGSKSGKSAKKKEGAKKRASAADAEEADEVDADGNVVAAGEDDEDIEQENDRSKVSSGGKTKAKKGADGKKAKGKKAAASEEADDDDADLEGLKALMAKRNSERQNAFGSMLARMEAKARSDTAREGGKRKKGSARVQPEDSAGAGELAGTAEPTDEEFAALQAKMFGDKAAGGSSNGKGSAGGSSSKRRKTSK</sequence>
<evidence type="ECO:0000313" key="4">
    <source>
        <dbReference type="Proteomes" id="UP001176521"/>
    </source>
</evidence>
<dbReference type="PANTHER" id="PTHR44144">
    <property type="entry name" value="DNAJ HOMOLOG SUBFAMILY C MEMBER 9"/>
    <property type="match status" value="1"/>
</dbReference>